<sequence length="68" mass="8009">MNKKGLSFNGTYENENAKKIFQVLQQNYNKKLQEKYKDGQEWDINIDGLDITVLVTKEDNKKLLELCK</sequence>
<protein>
    <submittedName>
        <fullName evidence="1">Uncharacterized protein</fullName>
    </submittedName>
</protein>
<dbReference type="Proteomes" id="UP001164187">
    <property type="component" value="Chromosome"/>
</dbReference>
<accession>A0ABY7JT85</accession>
<dbReference type="EMBL" id="CP114052">
    <property type="protein sequence ID" value="WAW15273.1"/>
    <property type="molecule type" value="Genomic_DNA"/>
</dbReference>
<name>A0ABY7JT85_9FIRM</name>
<dbReference type="RefSeq" id="WP_269311952.1">
    <property type="nucleotide sequence ID" value="NZ_CP114052.1"/>
</dbReference>
<gene>
    <name evidence="1" type="ORF">O0R46_02140</name>
</gene>
<organism evidence="1 2">
    <name type="scientific">Peptostreptococcus equinus</name>
    <dbReference type="NCBI Taxonomy" id="3003601"/>
    <lineage>
        <taxon>Bacteria</taxon>
        <taxon>Bacillati</taxon>
        <taxon>Bacillota</taxon>
        <taxon>Clostridia</taxon>
        <taxon>Peptostreptococcales</taxon>
        <taxon>Peptostreptococcaceae</taxon>
        <taxon>Peptostreptococcus</taxon>
    </lineage>
</organism>
<evidence type="ECO:0000313" key="1">
    <source>
        <dbReference type="EMBL" id="WAW15273.1"/>
    </source>
</evidence>
<evidence type="ECO:0000313" key="2">
    <source>
        <dbReference type="Proteomes" id="UP001164187"/>
    </source>
</evidence>
<keyword evidence="2" id="KW-1185">Reference proteome</keyword>
<reference evidence="1" key="1">
    <citation type="submission" date="2022-12" db="EMBL/GenBank/DDBJ databases">
        <title>Peptostreptococcus.</title>
        <authorList>
            <person name="Lee S.H."/>
        </authorList>
    </citation>
    <scope>NUCLEOTIDE SEQUENCE</scope>
    <source>
        <strain evidence="1">CBA3647</strain>
    </source>
</reference>
<proteinExistence type="predicted"/>